<comment type="similarity">
    <text evidence="2">Belongs to the peptidase C19 family.</text>
</comment>
<accession>I2GWD7</accession>
<evidence type="ECO:0000256" key="13">
    <source>
        <dbReference type="SAM" id="MobiDB-lite"/>
    </source>
</evidence>
<dbReference type="InterPro" id="IPR028889">
    <property type="entry name" value="USP"/>
</dbReference>
<dbReference type="GO" id="GO:0010636">
    <property type="term" value="P:positive regulation of mitochondrial fusion"/>
    <property type="evidence" value="ECO:0007669"/>
    <property type="project" value="EnsemblFungi"/>
</dbReference>
<dbReference type="Gene3D" id="3.90.70.10">
    <property type="entry name" value="Cysteine proteinases"/>
    <property type="match status" value="1"/>
</dbReference>
<dbReference type="InterPro" id="IPR025305">
    <property type="entry name" value="UCH_repeat_domain"/>
</dbReference>
<evidence type="ECO:0000256" key="9">
    <source>
        <dbReference type="ARBA" id="ARBA00041732"/>
    </source>
</evidence>
<dbReference type="GeneID" id="14493035"/>
<dbReference type="CDD" id="cd02666">
    <property type="entry name" value="Peptidase_C19J"/>
    <property type="match status" value="1"/>
</dbReference>
<dbReference type="InterPro" id="IPR038765">
    <property type="entry name" value="Papain-like_cys_pep_sf"/>
</dbReference>
<dbReference type="Pfam" id="PF13446">
    <property type="entry name" value="RPT"/>
    <property type="match status" value="3"/>
</dbReference>
<keyword evidence="4" id="KW-0645">Protease</keyword>
<dbReference type="OrthoDB" id="2420415at2759"/>
<dbReference type="GO" id="GO:0043162">
    <property type="term" value="P:ubiquitin-dependent protein catabolic process via the multivesicular body sorting pathway"/>
    <property type="evidence" value="ECO:0007669"/>
    <property type="project" value="EnsemblFungi"/>
</dbReference>
<dbReference type="InterPro" id="IPR044635">
    <property type="entry name" value="UBP14-like"/>
</dbReference>
<reference evidence="15 16" key="1">
    <citation type="journal article" date="2011" name="Proc. Natl. Acad. Sci. U.S.A.">
        <title>Evolutionary erosion of yeast sex chromosomes by mating-type switching accidents.</title>
        <authorList>
            <person name="Gordon J.L."/>
            <person name="Armisen D."/>
            <person name="Proux-Wera E."/>
            <person name="Oheigeartaigh S.S."/>
            <person name="Byrne K.P."/>
            <person name="Wolfe K.H."/>
        </authorList>
    </citation>
    <scope>NUCLEOTIDE SEQUENCE [LARGE SCALE GENOMIC DNA]</scope>
    <source>
        <strain evidence="16">ATCC 34711 / CBS 6284 / DSM 70876 / NBRC 10599 / NRRL Y-10934 / UCD 77-7</strain>
    </source>
</reference>
<feature type="coiled-coil region" evidence="12">
    <location>
        <begin position="1133"/>
        <end position="1160"/>
    </location>
</feature>
<dbReference type="OMA" id="MDIGDAY"/>
<dbReference type="EMBL" id="HE806316">
    <property type="protein sequence ID" value="CCH58439.1"/>
    <property type="molecule type" value="Genomic_DNA"/>
</dbReference>
<keyword evidence="16" id="KW-1185">Reference proteome</keyword>
<organism evidence="15 16">
    <name type="scientific">Henningerozyma blattae (strain ATCC 34711 / CBS 6284 / DSM 70876 / NBRC 10599 / NRRL Y-10934 / UCD 77-7)</name>
    <name type="common">Yeast</name>
    <name type="synonym">Tetrapisispora blattae</name>
    <dbReference type="NCBI Taxonomy" id="1071380"/>
    <lineage>
        <taxon>Eukaryota</taxon>
        <taxon>Fungi</taxon>
        <taxon>Dikarya</taxon>
        <taxon>Ascomycota</taxon>
        <taxon>Saccharomycotina</taxon>
        <taxon>Saccharomycetes</taxon>
        <taxon>Saccharomycetales</taxon>
        <taxon>Saccharomycetaceae</taxon>
        <taxon>Henningerozyma</taxon>
    </lineage>
</organism>
<evidence type="ECO:0000256" key="3">
    <source>
        <dbReference type="ARBA" id="ARBA00012759"/>
    </source>
</evidence>
<feature type="coiled-coil region" evidence="12">
    <location>
        <begin position="1197"/>
        <end position="1231"/>
    </location>
</feature>
<keyword evidence="7" id="KW-0788">Thiol protease</keyword>
<feature type="region of interest" description="Disordered" evidence="13">
    <location>
        <begin position="1"/>
        <end position="20"/>
    </location>
</feature>
<dbReference type="PROSITE" id="PS00972">
    <property type="entry name" value="USP_1"/>
    <property type="match status" value="1"/>
</dbReference>
<keyword evidence="6" id="KW-0378">Hydrolase</keyword>
<dbReference type="InterPro" id="IPR018200">
    <property type="entry name" value="USP_CS"/>
</dbReference>
<evidence type="ECO:0000313" key="15">
    <source>
        <dbReference type="EMBL" id="CCH58439.1"/>
    </source>
</evidence>
<evidence type="ECO:0000256" key="8">
    <source>
        <dbReference type="ARBA" id="ARBA00040966"/>
    </source>
</evidence>
<dbReference type="GO" id="GO:0070628">
    <property type="term" value="F:proteasome binding"/>
    <property type="evidence" value="ECO:0007669"/>
    <property type="project" value="TreeGrafter"/>
</dbReference>
<evidence type="ECO:0000256" key="1">
    <source>
        <dbReference type="ARBA" id="ARBA00000707"/>
    </source>
</evidence>
<dbReference type="InParanoid" id="I2GWD7"/>
<dbReference type="Proteomes" id="UP000002866">
    <property type="component" value="Chromosome 1"/>
</dbReference>
<dbReference type="MEROPS" id="C19.003"/>
<keyword evidence="12" id="KW-0175">Coiled coil</keyword>
<dbReference type="GO" id="GO:0061136">
    <property type="term" value="P:regulation of proteasomal protein catabolic process"/>
    <property type="evidence" value="ECO:0007669"/>
    <property type="project" value="TreeGrafter"/>
</dbReference>
<feature type="compositionally biased region" description="Low complexity" evidence="13">
    <location>
        <begin position="105"/>
        <end position="128"/>
    </location>
</feature>
<dbReference type="PANTHER" id="PTHR43982">
    <property type="entry name" value="UBIQUITIN CARBOXYL-TERMINAL HYDROLASE"/>
    <property type="match status" value="1"/>
</dbReference>
<dbReference type="RefSeq" id="XP_004177958.1">
    <property type="nucleotide sequence ID" value="XM_004177910.1"/>
</dbReference>
<dbReference type="KEGG" id="tbl:TBLA_0A06470"/>
<feature type="region of interest" description="Disordered" evidence="13">
    <location>
        <begin position="105"/>
        <end position="129"/>
    </location>
</feature>
<protein>
    <recommendedName>
        <fullName evidence="8">Ubiquitin carboxyl-terminal hydrolase 2</fullName>
        <ecNumber evidence="3">3.4.19.12</ecNumber>
    </recommendedName>
    <alternativeName>
        <fullName evidence="10">Deubiquitinating enzyme 2</fullName>
    </alternativeName>
    <alternativeName>
        <fullName evidence="9">Ubiquitin thioesterase 2</fullName>
    </alternativeName>
    <alternativeName>
        <fullName evidence="11">Ubiquitin-specific-processing protease 2</fullName>
    </alternativeName>
</protein>
<proteinExistence type="inferred from homology"/>
<gene>
    <name evidence="15" type="primary">TBLA0A06470</name>
    <name evidence="15" type="ORF">TBLA_0A06470</name>
</gene>
<dbReference type="InterPro" id="IPR001394">
    <property type="entry name" value="Peptidase_C19_UCH"/>
</dbReference>
<dbReference type="STRING" id="1071380.I2GWD7"/>
<dbReference type="GO" id="GO:0070301">
    <property type="term" value="P:cellular response to hydrogen peroxide"/>
    <property type="evidence" value="ECO:0007669"/>
    <property type="project" value="EnsemblFungi"/>
</dbReference>
<evidence type="ECO:0000256" key="5">
    <source>
        <dbReference type="ARBA" id="ARBA00022786"/>
    </source>
</evidence>
<dbReference type="GO" id="GO:0016579">
    <property type="term" value="P:protein deubiquitination"/>
    <property type="evidence" value="ECO:0007669"/>
    <property type="project" value="EnsemblFungi"/>
</dbReference>
<dbReference type="Pfam" id="PF00443">
    <property type="entry name" value="UCH"/>
    <property type="match status" value="1"/>
</dbReference>
<evidence type="ECO:0000256" key="7">
    <source>
        <dbReference type="ARBA" id="ARBA00022807"/>
    </source>
</evidence>
<dbReference type="eggNOG" id="KOG1863">
    <property type="taxonomic scope" value="Eukaryota"/>
</dbReference>
<evidence type="ECO:0000313" key="16">
    <source>
        <dbReference type="Proteomes" id="UP000002866"/>
    </source>
</evidence>
<dbReference type="PROSITE" id="PS50235">
    <property type="entry name" value="USP_3"/>
    <property type="match status" value="1"/>
</dbReference>
<dbReference type="FunFam" id="3.90.70.10:FF:000176">
    <property type="entry name" value="Ubiquitin-specific protease"/>
    <property type="match status" value="1"/>
</dbReference>
<evidence type="ECO:0000259" key="14">
    <source>
        <dbReference type="PROSITE" id="PS50235"/>
    </source>
</evidence>
<evidence type="ECO:0000256" key="10">
    <source>
        <dbReference type="ARBA" id="ARBA00042236"/>
    </source>
</evidence>
<dbReference type="GO" id="GO:0043161">
    <property type="term" value="P:proteasome-mediated ubiquitin-dependent protein catabolic process"/>
    <property type="evidence" value="ECO:0007669"/>
    <property type="project" value="InterPro"/>
</dbReference>
<dbReference type="HOGENOM" id="CLU_003155_1_0_1"/>
<dbReference type="PANTHER" id="PTHR43982:SF6">
    <property type="entry name" value="UBIQUITIN CARBOXYL-TERMINAL HYDROLASE 2-RELATED"/>
    <property type="match status" value="1"/>
</dbReference>
<dbReference type="GO" id="GO:0010992">
    <property type="term" value="P:ubiquitin recycling"/>
    <property type="evidence" value="ECO:0007669"/>
    <property type="project" value="EnsemblFungi"/>
</dbReference>
<feature type="compositionally biased region" description="Polar residues" evidence="13">
    <location>
        <begin position="1"/>
        <end position="12"/>
    </location>
</feature>
<evidence type="ECO:0000256" key="2">
    <source>
        <dbReference type="ARBA" id="ARBA00009085"/>
    </source>
</evidence>
<dbReference type="SUPFAM" id="SSF54001">
    <property type="entry name" value="Cysteine proteinases"/>
    <property type="match status" value="1"/>
</dbReference>
<sequence>MDPAISTHQTSDIGVPSDLESTTNIDIQLSDNSTEQTSTSSMYNEELANQLSQDSNIIPEVDDGKHILYDSFSNHSFFKTADRLLDDLMIDLSYMLFNNSSEHINDNNNNNDNNHNNNNNTSNSNNDTNEIKTYINGILRLPSHQYSKDRYSKFTFAMGTIVDQINLQTRFEFKSVTCPEFNDVHVLLGVLMDNRSQAPLGTFLPVYHFKITVKTRSYLEKTKKHVGISHFHLIDFDDLHEFDKKDLEITNHDINKKSLLDSAIFISEDTNKLVMLEIFKPEFNELEEIESFSQESIAERYINACSRFPNLDQQKIPTQLECLNTVFKIFKGPLNHKNINEPLKAINADNPLLNSHWNPNWLLTKYGFIETLDNNPDTQEEFKEYLPPNLADYINDINTRALRESYIRKCLELIFISKRNISLMGPNDLQYNSKAIRSFNILQTVFTTSFWHQFLYEHKPQLDTYNKLDYEYHYINLLTSFYYTERDIIRNYNCLTALDPVNIGIYYDALAYIAQSKNSYQLISFVSKQDVIGQEALNQALTLFNIDNNDSSAISTLTESMIFTIYKTERKQANISSARLAEMKNALRLLAKYKHSDRLKFYADYEPYFSASQGYNTLEVDESVDDDIIQTAYTIKVNDAPGLKIDCDRALLTVATRRKSLALFKFLLQECPQFTEFYGVDRFDYFQALNTLQVNENATDETILEIFQQRWSNDKSLDYDSMLNLQSALSKIAYEKNSKLISNFIDTGIVDPTCLPVENWPAGLNNIGNTCYLNSLLQYYFSIKPLRDFILQYQMTMKHFQNEIVLNKQLEKRRRIGGREVNELEVERSVQFIYQVRDLFKEMIFSQMRCVSPRQELAYLAFMPSNIEVEFESASTEDDMGDKSNAQDAVVLQDEAKNDTDINLTEVNLIDLEPATKVSTSNDQPTMDAIEILTNSDNKSKELSKTNPFREVSPNEDITISTRVAKISSDQLENAFEMGRQQDVTECIGNVLFQLETGFDPISLDNEDNEQYDLVKELFYGKTKQSIIPLNHNSNERIKVERFLSLLVNITDHPKDIYDALNQYFADEFLTMEEYGDVKKTLSMTEYPKILQIQIQRVYYDRERFMPFKSIEPLPFEQVIYMDRYAESSDPELISKKEETAQLKLKLKEYRARQKELLSKNELGLSRKEAMMETIKFLKSPVILENGIDTTNKDVLVRELQQYVDGINNELSNLYNKINQLQNRIDHQFDDFKKLAYSLFAVFIHRGEASYGHYWVYIKDHSKNGIWRKYNDESVTEVPEQEVFNFTEGNTATPYFLVYVKQDSLSDIEPLKRIIQNTEN</sequence>
<evidence type="ECO:0000256" key="6">
    <source>
        <dbReference type="ARBA" id="ARBA00022801"/>
    </source>
</evidence>
<dbReference type="FunCoup" id="I2GWD7">
    <property type="interactions" value="87"/>
</dbReference>
<evidence type="ECO:0000256" key="12">
    <source>
        <dbReference type="SAM" id="Coils"/>
    </source>
</evidence>
<keyword evidence="5" id="KW-0833">Ubl conjugation pathway</keyword>
<name>I2GWD7_HENB6</name>
<dbReference type="EC" id="3.4.19.12" evidence="3"/>
<evidence type="ECO:0000256" key="4">
    <source>
        <dbReference type="ARBA" id="ARBA00022670"/>
    </source>
</evidence>
<feature type="domain" description="USP" evidence="14">
    <location>
        <begin position="762"/>
        <end position="1302"/>
    </location>
</feature>
<comment type="catalytic activity">
    <reaction evidence="1">
        <text>Thiol-dependent hydrolysis of ester, thioester, amide, peptide and isopeptide bonds formed by the C-terminal Gly of ubiquitin (a 76-residue protein attached to proteins as an intracellular targeting signal).</text>
        <dbReference type="EC" id="3.4.19.12"/>
    </reaction>
</comment>
<dbReference type="GO" id="GO:0004843">
    <property type="term" value="F:cysteine-type deubiquitinase activity"/>
    <property type="evidence" value="ECO:0007669"/>
    <property type="project" value="UniProtKB-EC"/>
</dbReference>
<evidence type="ECO:0000256" key="11">
    <source>
        <dbReference type="ARBA" id="ARBA00042737"/>
    </source>
</evidence>
<dbReference type="GO" id="GO:0061578">
    <property type="term" value="F:K63-linked deubiquitinase activity"/>
    <property type="evidence" value="ECO:0007669"/>
    <property type="project" value="EnsemblFungi"/>
</dbReference>
<dbReference type="PROSITE" id="PS00973">
    <property type="entry name" value="USP_2"/>
    <property type="match status" value="1"/>
</dbReference>